<dbReference type="AlphaFoldDB" id="A0A3N6LNV8"/>
<dbReference type="EMBL" id="REFY01000005">
    <property type="protein sequence ID" value="RQG87877.1"/>
    <property type="molecule type" value="Genomic_DNA"/>
</dbReference>
<proteinExistence type="predicted"/>
<evidence type="ECO:0000313" key="2">
    <source>
        <dbReference type="Proteomes" id="UP000273828"/>
    </source>
</evidence>
<organism evidence="1 2">
    <name type="scientific">Natrarchaeobius halalkaliphilus</name>
    <dbReference type="NCBI Taxonomy" id="1679091"/>
    <lineage>
        <taxon>Archaea</taxon>
        <taxon>Methanobacteriati</taxon>
        <taxon>Methanobacteriota</taxon>
        <taxon>Stenosarchaea group</taxon>
        <taxon>Halobacteria</taxon>
        <taxon>Halobacteriales</taxon>
        <taxon>Natrialbaceae</taxon>
        <taxon>Natrarchaeobius</taxon>
    </lineage>
</organism>
<dbReference type="Proteomes" id="UP000273828">
    <property type="component" value="Unassembled WGS sequence"/>
</dbReference>
<accession>A0A3N6LNV8</accession>
<protein>
    <submittedName>
        <fullName evidence="1">Uncharacterized protein</fullName>
    </submittedName>
</protein>
<gene>
    <name evidence="1" type="ORF">EA462_13520</name>
</gene>
<keyword evidence="2" id="KW-1185">Reference proteome</keyword>
<reference evidence="1 2" key="1">
    <citation type="submission" date="2018-10" db="EMBL/GenBank/DDBJ databases">
        <title>Natrarchaeobius chitinivorans gen. nov., sp. nov., and Natrarchaeobius haloalkaliphilus sp. nov., alkaliphilic, chitin-utilizing haloarchaea from hypersaline alkaline lakes.</title>
        <authorList>
            <person name="Sorokin D.Y."/>
            <person name="Elcheninov A.G."/>
            <person name="Kostrikina N.A."/>
            <person name="Bale N.J."/>
            <person name="Sinninghe Damste J.S."/>
            <person name="Khijniak T.V."/>
            <person name="Kublanov I.V."/>
            <person name="Toshchakov S.V."/>
        </authorList>
    </citation>
    <scope>NUCLEOTIDE SEQUENCE [LARGE SCALE GENOMIC DNA]</scope>
    <source>
        <strain evidence="1 2">AArcht-Sl</strain>
    </source>
</reference>
<evidence type="ECO:0000313" key="1">
    <source>
        <dbReference type="EMBL" id="RQG87877.1"/>
    </source>
</evidence>
<name>A0A3N6LNV8_9EURY</name>
<sequence>MTSFRSVVRRGHRTLTCLETISNEPDVATSLISTRSLPRFQRDGSAPSSESCRVPIRPSTFRENLDQLSLITE</sequence>
<comment type="caution">
    <text evidence="1">The sequence shown here is derived from an EMBL/GenBank/DDBJ whole genome shotgun (WGS) entry which is preliminary data.</text>
</comment>